<dbReference type="Pfam" id="PF07980">
    <property type="entry name" value="SusD_RagB"/>
    <property type="match status" value="1"/>
</dbReference>
<comment type="caution">
    <text evidence="8">The sequence shown here is derived from an EMBL/GenBank/DDBJ whole genome shotgun (WGS) entry which is preliminary data.</text>
</comment>
<gene>
    <name evidence="8" type="ORF">GCM10023315_13120</name>
</gene>
<dbReference type="InterPro" id="IPR033985">
    <property type="entry name" value="SusD-like_N"/>
</dbReference>
<keyword evidence="9" id="KW-1185">Reference proteome</keyword>
<evidence type="ECO:0000256" key="5">
    <source>
        <dbReference type="ARBA" id="ARBA00023237"/>
    </source>
</evidence>
<proteinExistence type="inferred from homology"/>
<evidence type="ECO:0000313" key="9">
    <source>
        <dbReference type="Proteomes" id="UP001501692"/>
    </source>
</evidence>
<evidence type="ECO:0000313" key="8">
    <source>
        <dbReference type="EMBL" id="GAA4965481.1"/>
    </source>
</evidence>
<dbReference type="Pfam" id="PF14322">
    <property type="entry name" value="SusD-like_3"/>
    <property type="match status" value="1"/>
</dbReference>
<organism evidence="8 9">
    <name type="scientific">Algibacter aquimarinus</name>
    <dbReference type="NCBI Taxonomy" id="1136748"/>
    <lineage>
        <taxon>Bacteria</taxon>
        <taxon>Pseudomonadati</taxon>
        <taxon>Bacteroidota</taxon>
        <taxon>Flavobacteriia</taxon>
        <taxon>Flavobacteriales</taxon>
        <taxon>Flavobacteriaceae</taxon>
        <taxon>Algibacter</taxon>
    </lineage>
</organism>
<name>A0ABP9HAB8_9FLAO</name>
<accession>A0ABP9HAB8</accession>
<evidence type="ECO:0000256" key="4">
    <source>
        <dbReference type="ARBA" id="ARBA00023136"/>
    </source>
</evidence>
<dbReference type="InterPro" id="IPR011990">
    <property type="entry name" value="TPR-like_helical_dom_sf"/>
</dbReference>
<evidence type="ECO:0000259" key="7">
    <source>
        <dbReference type="Pfam" id="PF14322"/>
    </source>
</evidence>
<evidence type="ECO:0000256" key="1">
    <source>
        <dbReference type="ARBA" id="ARBA00004442"/>
    </source>
</evidence>
<evidence type="ECO:0000256" key="2">
    <source>
        <dbReference type="ARBA" id="ARBA00006275"/>
    </source>
</evidence>
<dbReference type="Gene3D" id="1.25.40.390">
    <property type="match status" value="1"/>
</dbReference>
<feature type="domain" description="RagB/SusD" evidence="6">
    <location>
        <begin position="390"/>
        <end position="538"/>
    </location>
</feature>
<keyword evidence="3" id="KW-0732">Signal</keyword>
<evidence type="ECO:0000256" key="3">
    <source>
        <dbReference type="ARBA" id="ARBA00022729"/>
    </source>
</evidence>
<keyword evidence="5" id="KW-0998">Cell outer membrane</keyword>
<sequence length="543" mass="60269">MKNKMLNKITRKIYMLLLALSLIVTYSCSERYLDTVPTDSISEAAAFSNPDNIDLVLNGLHRQMYSSELNGGSGSRNGESHFLPSLDFISGEVIHTGPGFNWMKGEAQWLLHTNANSTTVFNFWYQRYHFVATSNAIINNVAASDFPETPQINRILGQAHAYRAWAYWRLVTTFSKGYIIGDPTTDPGVPLTDGLGISEGAPRGTVAEVYNQIENDIDSAIEFLKVASAPDNKSNISLNAAYGIKARVALSKGDWTTAATNAALAREGFPLLDEAGWDIGFNSVELSEVIWGSRIIDTESNFFSAYFYYISFMFNGGECRGNNKIIDIELYEDIPATDYRNKAWLPLAPNTNSAAYNGQGGSFEVDPNYDDAASFDAAKAAIIAEYGATSRHNTHPYMNVKFKQSRPGTNNPDDVIYMRSSEMVLIEAEAKAMMNDISGAQDALDILASERDSAFDKTAFTTQDALMDQIKFQRRVELWGEGFGYHDKIRWDEGIDHTNSGASLNIYGDGFIQERPSANDDWVFKIPQDEINANSFLTEADQN</sequence>
<dbReference type="RefSeq" id="WP_345166019.1">
    <property type="nucleotide sequence ID" value="NZ_BAABJK010000004.1"/>
</dbReference>
<dbReference type="SUPFAM" id="SSF48452">
    <property type="entry name" value="TPR-like"/>
    <property type="match status" value="1"/>
</dbReference>
<dbReference type="InterPro" id="IPR012944">
    <property type="entry name" value="SusD_RagB_dom"/>
</dbReference>
<dbReference type="Proteomes" id="UP001501692">
    <property type="component" value="Unassembled WGS sequence"/>
</dbReference>
<dbReference type="EMBL" id="BAABJK010000004">
    <property type="protein sequence ID" value="GAA4965481.1"/>
    <property type="molecule type" value="Genomic_DNA"/>
</dbReference>
<protein>
    <submittedName>
        <fullName evidence="8">RagB/SusD family nutrient uptake outer membrane protein</fullName>
    </submittedName>
</protein>
<keyword evidence="4" id="KW-0472">Membrane</keyword>
<evidence type="ECO:0000259" key="6">
    <source>
        <dbReference type="Pfam" id="PF07980"/>
    </source>
</evidence>
<reference evidence="9" key="1">
    <citation type="journal article" date="2019" name="Int. J. Syst. Evol. Microbiol.">
        <title>The Global Catalogue of Microorganisms (GCM) 10K type strain sequencing project: providing services to taxonomists for standard genome sequencing and annotation.</title>
        <authorList>
            <consortium name="The Broad Institute Genomics Platform"/>
            <consortium name="The Broad Institute Genome Sequencing Center for Infectious Disease"/>
            <person name="Wu L."/>
            <person name="Ma J."/>
        </authorList>
    </citation>
    <scope>NUCLEOTIDE SEQUENCE [LARGE SCALE GENOMIC DNA]</scope>
    <source>
        <strain evidence="9">JCM 18287</strain>
    </source>
</reference>
<feature type="domain" description="SusD-like N-terminal" evidence="7">
    <location>
        <begin position="113"/>
        <end position="250"/>
    </location>
</feature>
<dbReference type="PROSITE" id="PS51257">
    <property type="entry name" value="PROKAR_LIPOPROTEIN"/>
    <property type="match status" value="1"/>
</dbReference>
<comment type="similarity">
    <text evidence="2">Belongs to the SusD family.</text>
</comment>
<comment type="subcellular location">
    <subcellularLocation>
        <location evidence="1">Cell outer membrane</location>
    </subcellularLocation>
</comment>